<dbReference type="PANTHER" id="PTHR31642">
    <property type="entry name" value="TRICHOTHECENE 3-O-ACETYLTRANSFERASE"/>
    <property type="match status" value="1"/>
</dbReference>
<dbReference type="InterPro" id="IPR050317">
    <property type="entry name" value="Plant_Fungal_Acyltransferase"/>
</dbReference>
<dbReference type="Pfam" id="PF02458">
    <property type="entry name" value="Transferase"/>
    <property type="match status" value="1"/>
</dbReference>
<proteinExistence type="inferred from homology"/>
<organism evidence="2 3">
    <name type="scientific">Populus tomentosa</name>
    <name type="common">Chinese white poplar</name>
    <dbReference type="NCBI Taxonomy" id="118781"/>
    <lineage>
        <taxon>Eukaryota</taxon>
        <taxon>Viridiplantae</taxon>
        <taxon>Streptophyta</taxon>
        <taxon>Embryophyta</taxon>
        <taxon>Tracheophyta</taxon>
        <taxon>Spermatophyta</taxon>
        <taxon>Magnoliopsida</taxon>
        <taxon>eudicotyledons</taxon>
        <taxon>Gunneridae</taxon>
        <taxon>Pentapetalae</taxon>
        <taxon>rosids</taxon>
        <taxon>fabids</taxon>
        <taxon>Malpighiales</taxon>
        <taxon>Salicaceae</taxon>
        <taxon>Saliceae</taxon>
        <taxon>Populus</taxon>
    </lineage>
</organism>
<evidence type="ECO:0000313" key="3">
    <source>
        <dbReference type="Proteomes" id="UP000886885"/>
    </source>
</evidence>
<comment type="similarity">
    <text evidence="1">Belongs to the plant acyltransferase family.</text>
</comment>
<evidence type="ECO:0008006" key="4">
    <source>
        <dbReference type="Google" id="ProtNLM"/>
    </source>
</evidence>
<accession>A0A8X8DH58</accession>
<dbReference type="Proteomes" id="UP000886885">
    <property type="component" value="Chromosome 1A"/>
</dbReference>
<protein>
    <recommendedName>
        <fullName evidence="4">Anthranilate N-benzoyltransferase protein 1</fullName>
    </recommendedName>
</protein>
<sequence length="577" mass="64448">MIMEDDRERRGSLTVNGFPPGQIHGNIEKKILGVDLNKLEREVLWRLAVSFASNNSQVADVPPLPSTLKSNALQWHALPTVQIYVWQSVRSWPLLIFPTSRVTIKATTKRDEKSTQNIFHRVDLEFLVLMEEVPDHGKFAVNFTEKSVVKAANPLPEPQRLALSNLDLLSGRFPVTYFYFYHNPEKVCFSSIMESLKSSLAETLSYYYPFAGQIVQNPNTNEPEIICDDNGALVVEGHATISLKKLDFYNLDQFLQGRLVSLNTGFPLQVQVTRYTCGGISITFTFDHALGDASSFGKFLVSWSEIAQRKPISCMPDHRRNLLARCPPTYQPSLDQTYVKCTIEEIINMPTTQILLKRLYHVDVSRINRLQQLACDSGNKRTKIEAFSAYVWKIMVTAIDERHQKCKMGWLVDGRGRVHGAEDLMSNYIGNVLSVAVAEATIAELKQGSISDIASNVHDSISKVTNEVHFLDLIDWIECHRPGLMLSSIVLGRGGPALVLSSGRRFPVAELDFGFGGPVLGTVCTTVEKIGVGYMNQRPSARNDGSWTVSAILWPELAAALEADSIFQPMSASLLRL</sequence>
<dbReference type="PANTHER" id="PTHR31642:SF160">
    <property type="entry name" value="HXXXD-TYPE ACYL-TRANSFERASE FAMILY PROTEIN"/>
    <property type="match status" value="1"/>
</dbReference>
<gene>
    <name evidence="2" type="ORF">POTOM_001039</name>
</gene>
<dbReference type="AlphaFoldDB" id="A0A8X8DH58"/>
<dbReference type="GO" id="GO:0016747">
    <property type="term" value="F:acyltransferase activity, transferring groups other than amino-acyl groups"/>
    <property type="evidence" value="ECO:0007669"/>
    <property type="project" value="TreeGrafter"/>
</dbReference>
<comment type="caution">
    <text evidence="2">The sequence shown here is derived from an EMBL/GenBank/DDBJ whole genome shotgun (WGS) entry which is preliminary data.</text>
</comment>
<evidence type="ECO:0000313" key="2">
    <source>
        <dbReference type="EMBL" id="KAG6791905.1"/>
    </source>
</evidence>
<reference evidence="2" key="1">
    <citation type="journal article" date="2020" name="bioRxiv">
        <title>Hybrid origin of Populus tomentosa Carr. identified through genome sequencing and phylogenomic analysis.</title>
        <authorList>
            <person name="An X."/>
            <person name="Gao K."/>
            <person name="Chen Z."/>
            <person name="Li J."/>
            <person name="Yang X."/>
            <person name="Yang X."/>
            <person name="Zhou J."/>
            <person name="Guo T."/>
            <person name="Zhao T."/>
            <person name="Huang S."/>
            <person name="Miao D."/>
            <person name="Khan W.U."/>
            <person name="Rao P."/>
            <person name="Ye M."/>
            <person name="Lei B."/>
            <person name="Liao W."/>
            <person name="Wang J."/>
            <person name="Ji L."/>
            <person name="Li Y."/>
            <person name="Guo B."/>
            <person name="Mustafa N.S."/>
            <person name="Li S."/>
            <person name="Yun Q."/>
            <person name="Keller S.R."/>
            <person name="Mao J."/>
            <person name="Zhang R."/>
            <person name="Strauss S.H."/>
        </authorList>
    </citation>
    <scope>NUCLEOTIDE SEQUENCE</scope>
    <source>
        <strain evidence="2">GM15</strain>
        <tissue evidence="2">Leaf</tissue>
    </source>
</reference>
<keyword evidence="3" id="KW-1185">Reference proteome</keyword>
<dbReference type="EMBL" id="JAAWWB010000001">
    <property type="protein sequence ID" value="KAG6791905.1"/>
    <property type="molecule type" value="Genomic_DNA"/>
</dbReference>
<evidence type="ECO:0000256" key="1">
    <source>
        <dbReference type="ARBA" id="ARBA00009861"/>
    </source>
</evidence>
<name>A0A8X8DH58_POPTO</name>
<dbReference type="OrthoDB" id="1862401at2759"/>